<dbReference type="Pfam" id="PF13514">
    <property type="entry name" value="AAA_27"/>
    <property type="match status" value="1"/>
</dbReference>
<dbReference type="Gene3D" id="3.40.50.300">
    <property type="entry name" value="P-loop containing nucleotide triphosphate hydrolases"/>
    <property type="match status" value="2"/>
</dbReference>
<gene>
    <name evidence="4" type="ORF">JOF36_003789</name>
</gene>
<accession>A0ABS4VWJ4</accession>
<feature type="region of interest" description="Disordered" evidence="2">
    <location>
        <begin position="485"/>
        <end position="521"/>
    </location>
</feature>
<keyword evidence="5" id="KW-1185">Reference proteome</keyword>
<dbReference type="PANTHER" id="PTHR41259">
    <property type="entry name" value="DOUBLE-STRAND BREAK REPAIR RAD50 ATPASE, PUTATIVE-RELATED"/>
    <property type="match status" value="1"/>
</dbReference>
<sequence length="1169" mass="124221">MSAALRALVLERYGAYEDRSLTLGTGLTIVSGPNEAGKTTLLDALSDLLWGMPRPAKHAYAVSPARLAVAARVTHGDGERVLRRTTRGLHDDEGTAVDAPWGAGGAEARKRWREGFGLGHEQLRDGGRKLCAGGGDLAELVFTARSGRDARTLVAALDAEADALYKEHRGSRSVQVRAAFARFTDAEKAAADRTSRAGEVTALADEIARLERRATELARTRRTAADDADRARQAVRGREPARELAELHAERDALCATGAALDVGSLAEYTRATADRETAERRRDEHRERAEELRSDRAELDLDEDLLADATRIRELESAAQARRADAERAAGLRADAAELHRRAETALAGLVAEDGRSADERLAAVHLPADRARDLDAIARRLHDAVVEAERAERLHAEALAEVREVAEVPGGLDPDQVGRVAEVRRAIEAEGSAAALCRAAVVERDAALARRAEALQVAGHRGPDTATVLAPPVREVRTLRTALRSAEQDQRSAERAAADAAEREHRARSARDGVVARGRPVGPDALAAARAERDAAVQELLSARSAVPAARVAAAVAAADRVADDMIESADRVAELAHREAELDAACAEAADAAADVDDARARAENARTAWATLWRSHGVAVPDPDDADGVVTALTDAVRAQGEVGRADERLARLRDQADEQERALAAALAAAGRPRDGAPLDVLLVAAGDLATEAEHARDRRVLLHRLRSESERAGGAADAARHECELARSRWRFALRSAGLPTDLGPSGWDTRRDTVADAQQAGATARQDDAEAKRLERAVSTHCRAVTALVERHLDRAPTGTASADRLGELADRVREVTKAAVSAGHLDDGIVAAEDAAARAARDAAAAGAVLDRLAVELALTEAMEPGGLEAAAERGATVADLDDRIAEQARLLAAAAPDLDPDELVASAPETEPGALAEALDRAEAHESELGAEQDEIREQLGGLRARRRELEEAEGAAELHARAQEELAGVADAAERYLVLHLQREILRRELDAYERSHASPLLVRAGTLLEQLTGGRFVALRPPSEPGSGTRTLVAVRSDGEELAPEKLSEGTADQVHLALRLAGIEQLQADRAATGLPPVPVVLDDILMTFDDERAPAAIRVLAELAGSQQVLLFTHHEHLVGLARDTGVDFTVAELGPPAPVDVVLDAEAARATPLAG</sequence>
<evidence type="ECO:0000256" key="2">
    <source>
        <dbReference type="SAM" id="MobiDB-lite"/>
    </source>
</evidence>
<dbReference type="RefSeq" id="WP_210028317.1">
    <property type="nucleotide sequence ID" value="NZ_JAGINU010000001.1"/>
</dbReference>
<name>A0ABS4VWJ4_9PSEU</name>
<feature type="coiled-coil region" evidence="1">
    <location>
        <begin position="640"/>
        <end position="674"/>
    </location>
</feature>
<keyword evidence="1" id="KW-0175">Coiled coil</keyword>
<feature type="coiled-coil region" evidence="1">
    <location>
        <begin position="269"/>
        <end position="303"/>
    </location>
</feature>
<dbReference type="EMBL" id="JAGINU010000001">
    <property type="protein sequence ID" value="MBP2368093.1"/>
    <property type="molecule type" value="Genomic_DNA"/>
</dbReference>
<evidence type="ECO:0000313" key="4">
    <source>
        <dbReference type="EMBL" id="MBP2368093.1"/>
    </source>
</evidence>
<comment type="caution">
    <text evidence="4">The sequence shown here is derived from an EMBL/GenBank/DDBJ whole genome shotgun (WGS) entry which is preliminary data.</text>
</comment>
<feature type="region of interest" description="Disordered" evidence="2">
    <location>
        <begin position="218"/>
        <end position="241"/>
    </location>
</feature>
<feature type="coiled-coil region" evidence="1">
    <location>
        <begin position="924"/>
        <end position="975"/>
    </location>
</feature>
<feature type="domain" description="YhaN AAA" evidence="3">
    <location>
        <begin position="5"/>
        <end position="195"/>
    </location>
</feature>
<dbReference type="InterPro" id="IPR027417">
    <property type="entry name" value="P-loop_NTPase"/>
</dbReference>
<dbReference type="Proteomes" id="UP001519295">
    <property type="component" value="Unassembled WGS sequence"/>
</dbReference>
<reference evidence="4 5" key="1">
    <citation type="submission" date="2021-03" db="EMBL/GenBank/DDBJ databases">
        <title>Sequencing the genomes of 1000 actinobacteria strains.</title>
        <authorList>
            <person name="Klenk H.-P."/>
        </authorList>
    </citation>
    <scope>NUCLEOTIDE SEQUENCE [LARGE SCALE GENOMIC DNA]</scope>
    <source>
        <strain evidence="4 5">DSM 45256</strain>
    </source>
</reference>
<feature type="compositionally biased region" description="Basic and acidic residues" evidence="2">
    <location>
        <begin position="488"/>
        <end position="513"/>
    </location>
</feature>
<dbReference type="InterPro" id="IPR038734">
    <property type="entry name" value="YhaN_AAA"/>
</dbReference>
<protein>
    <submittedName>
        <fullName evidence="4">Uncharacterized protein YhaN</fullName>
    </submittedName>
</protein>
<feature type="coiled-coil region" evidence="1">
    <location>
        <begin position="376"/>
        <end position="410"/>
    </location>
</feature>
<dbReference type="SUPFAM" id="SSF52540">
    <property type="entry name" value="P-loop containing nucleoside triphosphate hydrolases"/>
    <property type="match status" value="1"/>
</dbReference>
<evidence type="ECO:0000259" key="3">
    <source>
        <dbReference type="Pfam" id="PF13514"/>
    </source>
</evidence>
<evidence type="ECO:0000256" key="1">
    <source>
        <dbReference type="SAM" id="Coils"/>
    </source>
</evidence>
<evidence type="ECO:0000313" key="5">
    <source>
        <dbReference type="Proteomes" id="UP001519295"/>
    </source>
</evidence>
<dbReference type="PANTHER" id="PTHR41259:SF1">
    <property type="entry name" value="DOUBLE-STRAND BREAK REPAIR RAD50 ATPASE, PUTATIVE-RELATED"/>
    <property type="match status" value="1"/>
</dbReference>
<proteinExistence type="predicted"/>
<organism evidence="4 5">
    <name type="scientific">Pseudonocardia parietis</name>
    <dbReference type="NCBI Taxonomy" id="570936"/>
    <lineage>
        <taxon>Bacteria</taxon>
        <taxon>Bacillati</taxon>
        <taxon>Actinomycetota</taxon>
        <taxon>Actinomycetes</taxon>
        <taxon>Pseudonocardiales</taxon>
        <taxon>Pseudonocardiaceae</taxon>
        <taxon>Pseudonocardia</taxon>
    </lineage>
</organism>